<comment type="caution">
    <text evidence="1">The sequence shown here is derived from an EMBL/GenBank/DDBJ whole genome shotgun (WGS) entry which is preliminary data.</text>
</comment>
<evidence type="ECO:0000313" key="1">
    <source>
        <dbReference type="EMBL" id="OOK70353.1"/>
    </source>
</evidence>
<reference evidence="1 2" key="1">
    <citation type="submission" date="2017-02" db="EMBL/GenBank/DDBJ databases">
        <title>Complete genome sequences of Mycobacterium kansasii strains isolated from rhesus macaques.</title>
        <authorList>
            <person name="Panda A."/>
            <person name="Nagaraj S."/>
            <person name="Zhao X."/>
            <person name="Tettelin H."/>
            <person name="Detolla L.J."/>
        </authorList>
    </citation>
    <scope>NUCLEOTIDE SEQUENCE [LARGE SCALE GENOMIC DNA]</scope>
    <source>
        <strain evidence="1 2">11-3813</strain>
    </source>
</reference>
<organism evidence="1 2">
    <name type="scientific">Mycobacterium kansasii</name>
    <dbReference type="NCBI Taxonomy" id="1768"/>
    <lineage>
        <taxon>Bacteria</taxon>
        <taxon>Bacillati</taxon>
        <taxon>Actinomycetota</taxon>
        <taxon>Actinomycetes</taxon>
        <taxon>Mycobacteriales</taxon>
        <taxon>Mycobacteriaceae</taxon>
        <taxon>Mycobacterium</taxon>
    </lineage>
</organism>
<sequence length="38" mass="4248">MWSSRSQGAPAARRDGWHDVLLAVWFHGMDCGHPELIG</sequence>
<protein>
    <submittedName>
        <fullName evidence="1">Uncharacterized protein</fullName>
    </submittedName>
</protein>
<dbReference type="Proteomes" id="UP000189229">
    <property type="component" value="Unassembled WGS sequence"/>
</dbReference>
<accession>A0A1V3WTN9</accession>
<name>A0A1V3WTN9_MYCKA</name>
<gene>
    <name evidence="1" type="ORF">BZL30_6010</name>
</gene>
<dbReference type="EMBL" id="MVBM01000006">
    <property type="protein sequence ID" value="OOK70353.1"/>
    <property type="molecule type" value="Genomic_DNA"/>
</dbReference>
<dbReference type="AlphaFoldDB" id="A0A1V3WTN9"/>
<proteinExistence type="predicted"/>
<evidence type="ECO:0000313" key="2">
    <source>
        <dbReference type="Proteomes" id="UP000189229"/>
    </source>
</evidence>